<evidence type="ECO:0000313" key="2">
    <source>
        <dbReference type="EMBL" id="ABD46243.1"/>
    </source>
</evidence>
<evidence type="ECO:0000313" key="3">
    <source>
        <dbReference type="Proteomes" id="UP000001942"/>
    </source>
</evidence>
<sequence>MILGLSEFNCADICASEADHNEQSRGRRVLLEVCSFYMCFVLSLVLICITAVLDHKSDLSLRTKRLLAVVECALLFPLLVLLIVRCLCGLGAIPPRRAPATILSERTFQVTRNVGRIRESANVRMYDVSTSDGQCVSSGFKVAAILDEEGTPVGG</sequence>
<keyword evidence="1" id="KW-0472">Membrane</keyword>
<gene>
    <name evidence="2" type="ordered locus">NSE_0070</name>
</gene>
<keyword evidence="1" id="KW-1133">Transmembrane helix</keyword>
<feature type="transmembrane region" description="Helical" evidence="1">
    <location>
        <begin position="65"/>
        <end position="88"/>
    </location>
</feature>
<name>Q2GEX5_EHRS3</name>
<evidence type="ECO:0000256" key="1">
    <source>
        <dbReference type="SAM" id="Phobius"/>
    </source>
</evidence>
<protein>
    <submittedName>
        <fullName evidence="2">Uncharacterized protein</fullName>
    </submittedName>
</protein>
<reference evidence="2 3" key="1">
    <citation type="journal article" date="2006" name="PLoS Genet.">
        <title>Comparative genomics of emerging human ehrlichiosis agents.</title>
        <authorList>
            <person name="Dunning Hotopp J.C."/>
            <person name="Lin M."/>
            <person name="Madupu R."/>
            <person name="Crabtree J."/>
            <person name="Angiuoli S.V."/>
            <person name="Eisen J.A."/>
            <person name="Seshadri R."/>
            <person name="Ren Q."/>
            <person name="Wu M."/>
            <person name="Utterback T.R."/>
            <person name="Smith S."/>
            <person name="Lewis M."/>
            <person name="Khouri H."/>
            <person name="Zhang C."/>
            <person name="Niu H."/>
            <person name="Lin Q."/>
            <person name="Ohashi N."/>
            <person name="Zhi N."/>
            <person name="Nelson W."/>
            <person name="Brinkac L.M."/>
            <person name="Dodson R.J."/>
            <person name="Rosovitz M.J."/>
            <person name="Sundaram J."/>
            <person name="Daugherty S.C."/>
            <person name="Davidsen T."/>
            <person name="Durkin A.S."/>
            <person name="Gwinn M."/>
            <person name="Haft D.H."/>
            <person name="Selengut J.D."/>
            <person name="Sullivan S.A."/>
            <person name="Zafar N."/>
            <person name="Zhou L."/>
            <person name="Benahmed F."/>
            <person name="Forberger H."/>
            <person name="Halpin R."/>
            <person name="Mulligan S."/>
            <person name="Robinson J."/>
            <person name="White O."/>
            <person name="Rikihisa Y."/>
            <person name="Tettelin H."/>
        </authorList>
    </citation>
    <scope>NUCLEOTIDE SEQUENCE [LARGE SCALE GENOMIC DNA]</scope>
    <source>
        <strain evidence="3">ATCC VR-367 / Miyayama</strain>
    </source>
</reference>
<dbReference type="STRING" id="222891.NSE_0070"/>
<accession>Q2GEX5</accession>
<proteinExistence type="predicted"/>
<dbReference type="OrthoDB" id="9863435at2"/>
<dbReference type="Proteomes" id="UP000001942">
    <property type="component" value="Chromosome"/>
</dbReference>
<dbReference type="AlphaFoldDB" id="Q2GEX5"/>
<keyword evidence="3" id="KW-1185">Reference proteome</keyword>
<dbReference type="HOGENOM" id="CLU_1693612_0_0_5"/>
<dbReference type="EMBL" id="CP000237">
    <property type="protein sequence ID" value="ABD46243.1"/>
    <property type="molecule type" value="Genomic_DNA"/>
</dbReference>
<keyword evidence="1" id="KW-0812">Transmembrane</keyword>
<feature type="transmembrane region" description="Helical" evidence="1">
    <location>
        <begin position="29"/>
        <end position="53"/>
    </location>
</feature>
<organism evidence="2 3">
    <name type="scientific">Ehrlichia sennetsu (strain ATCC VR-367 / Miyayama)</name>
    <name type="common">Neorickettsia sennetsu</name>
    <dbReference type="NCBI Taxonomy" id="222891"/>
    <lineage>
        <taxon>Bacteria</taxon>
        <taxon>Pseudomonadati</taxon>
        <taxon>Pseudomonadota</taxon>
        <taxon>Alphaproteobacteria</taxon>
        <taxon>Rickettsiales</taxon>
        <taxon>Anaplasmataceae</taxon>
        <taxon>Ehrlichia</taxon>
    </lineage>
</organism>
<dbReference type="KEGG" id="nse:NSE_0070"/>
<dbReference type="RefSeq" id="WP_011451477.1">
    <property type="nucleotide sequence ID" value="NC_007798.1"/>
</dbReference>